<feature type="region of interest" description="Disordered" evidence="1">
    <location>
        <begin position="1"/>
        <end position="22"/>
    </location>
</feature>
<protein>
    <submittedName>
        <fullName evidence="2">Uncharacterized protein</fullName>
    </submittedName>
</protein>
<reference evidence="2" key="1">
    <citation type="submission" date="2021-01" db="EMBL/GenBank/DDBJ databases">
        <authorList>
            <person name="Kaushik A."/>
        </authorList>
    </citation>
    <scope>NUCLEOTIDE SEQUENCE</scope>
    <source>
        <strain evidence="2">AG6-10EEA</strain>
    </source>
</reference>
<feature type="compositionally biased region" description="Polar residues" evidence="1">
    <location>
        <begin position="94"/>
        <end position="112"/>
    </location>
</feature>
<dbReference type="AlphaFoldDB" id="A0A8H3DQR5"/>
<evidence type="ECO:0000313" key="2">
    <source>
        <dbReference type="EMBL" id="CAE6536466.1"/>
    </source>
</evidence>
<organism evidence="2 3">
    <name type="scientific">Rhizoctonia solani</name>
    <dbReference type="NCBI Taxonomy" id="456999"/>
    <lineage>
        <taxon>Eukaryota</taxon>
        <taxon>Fungi</taxon>
        <taxon>Dikarya</taxon>
        <taxon>Basidiomycota</taxon>
        <taxon>Agaricomycotina</taxon>
        <taxon>Agaricomycetes</taxon>
        <taxon>Cantharellales</taxon>
        <taxon>Ceratobasidiaceae</taxon>
        <taxon>Rhizoctonia</taxon>
    </lineage>
</organism>
<dbReference type="EMBL" id="CAJMXA010004176">
    <property type="protein sequence ID" value="CAE6536466.1"/>
    <property type="molecule type" value="Genomic_DNA"/>
</dbReference>
<gene>
    <name evidence="2" type="ORF">RDB_LOCUS180751</name>
</gene>
<accession>A0A8H3DQR5</accession>
<evidence type="ECO:0000256" key="1">
    <source>
        <dbReference type="SAM" id="MobiDB-lite"/>
    </source>
</evidence>
<comment type="caution">
    <text evidence="2">The sequence shown here is derived from an EMBL/GenBank/DDBJ whole genome shotgun (WGS) entry which is preliminary data.</text>
</comment>
<proteinExistence type="predicted"/>
<feature type="region of interest" description="Disordered" evidence="1">
    <location>
        <begin position="94"/>
        <end position="197"/>
    </location>
</feature>
<dbReference type="Proteomes" id="UP000663853">
    <property type="component" value="Unassembled WGS sequence"/>
</dbReference>
<feature type="compositionally biased region" description="Polar residues" evidence="1">
    <location>
        <begin position="171"/>
        <end position="180"/>
    </location>
</feature>
<name>A0A8H3DQR5_9AGAM</name>
<evidence type="ECO:0000313" key="3">
    <source>
        <dbReference type="Proteomes" id="UP000663853"/>
    </source>
</evidence>
<sequence length="197" mass="20951">MDSLPTTSIAFPPASTSPLRSRTLSPYDQYVITSQPTRQEKMTITSFPKARYDGATNNVANRIRGGGYGIPFESWRGCMSSCCCCCFEEEGNNDFQPPSATQEKTQGTSSNGVPPLSEAQKLAAGEQDGQRSGQGGIIDDESFRSPSQPRDSATGPMPDNSRPEGEGGIDNASTPQSSPTAPGAEQPVQNEKHAAEQ</sequence>